<dbReference type="PANTHER" id="PTHR11062">
    <property type="entry name" value="EXOSTOSIN HEPARAN SULFATE GLYCOSYLTRANSFERASE -RELATED"/>
    <property type="match status" value="1"/>
</dbReference>
<feature type="compositionally biased region" description="Acidic residues" evidence="4">
    <location>
        <begin position="270"/>
        <end position="292"/>
    </location>
</feature>
<gene>
    <name evidence="6" type="ORF">HXX76_013396</name>
</gene>
<reference evidence="6" key="1">
    <citation type="journal article" date="2020" name="bioRxiv">
        <title>Comparative genomics of Chlamydomonas.</title>
        <authorList>
            <person name="Craig R.J."/>
            <person name="Hasan A.R."/>
            <person name="Ness R.W."/>
            <person name="Keightley P.D."/>
        </authorList>
    </citation>
    <scope>NUCLEOTIDE SEQUENCE</scope>
    <source>
        <strain evidence="6">SAG 7.73</strain>
    </source>
</reference>
<feature type="domain" description="Exostosin GT47" evidence="5">
    <location>
        <begin position="305"/>
        <end position="609"/>
    </location>
</feature>
<evidence type="ECO:0000256" key="3">
    <source>
        <dbReference type="ARBA" id="ARBA00023034"/>
    </source>
</evidence>
<keyword evidence="3" id="KW-0333">Golgi apparatus</keyword>
<feature type="compositionally biased region" description="Basic and acidic residues" evidence="4">
    <location>
        <begin position="177"/>
        <end position="187"/>
    </location>
</feature>
<dbReference type="AlphaFoldDB" id="A0A835VUL4"/>
<comment type="subcellular location">
    <subcellularLocation>
        <location evidence="1">Golgi apparatus membrane</location>
        <topology evidence="1">Single-pass type II membrane protein</topology>
    </subcellularLocation>
</comment>
<dbReference type="OrthoDB" id="1924787at2759"/>
<evidence type="ECO:0000259" key="5">
    <source>
        <dbReference type="Pfam" id="PF03016"/>
    </source>
</evidence>
<evidence type="ECO:0000256" key="1">
    <source>
        <dbReference type="ARBA" id="ARBA00004323"/>
    </source>
</evidence>
<dbReference type="InterPro" id="IPR004263">
    <property type="entry name" value="Exostosin"/>
</dbReference>
<sequence length="728" mass="80589">MAACRASARDPGFCGSTVPKNCECYRECYRLYCPPDSPWTGSDLEDVCVHGAGRGLYRAHCYLYNGDSGHAANDSLYPADLAATTWYRHIPEVDGGGGSGYGEELRAPELAGTPGVWEGALLRPLPLDACADRCSDGQGVCVVPHPDSWEWSFERQQDDGKDEDEDEGAAKDGGGGKGEKEEPKEPRPRCWCRLGFKGRTCAEINPESCWFAPNCSGAGTCRSGFCHCRPGRWGLGCARSTAYQPAPAPAPAGVGAMAAAAGRRRQSGEESGDEEAEGADEGVEEEEEEEWEQSAAEELPDMRSMHRLRIYMYELPWEAAFPGEFNDADSYRDPNYIAAEAFLTRFLADSAVRTENPYEATLFFVPLLAYWYGANVGPSQLQVEAVLQRYVATTWPFWNRTGGRDHFFFMDNDRGSCHLPRDLQDGPIKLVHFGLQAPDMDWSTFTNNPQYACVQVKRDLVIPPFMDFPRIAADYYKWLPAAGGADPDRTNLLFFAGSLRTGDKEYSGGARQAIAAMLAALGDRRPADVEFVEGTVHNYGKHYRAAHFCLAPYGFGYGIRLSEAVSWGCIPVVIQDMVYQPFEDFIPYEEFSVRLPHRDIPRLIDILRSYTPEQRNALRLGLARWHTAFMWDRAQGGRAYELTLKGLERRAYNLHTDMWRRRRRRRLLSGGGGAGGGGDGGGGGSAGSGNPRKGSGTGSGGDGAAVVRLRRQRVARRRAYKRAKKRRR</sequence>
<dbReference type="Proteomes" id="UP000650467">
    <property type="component" value="Unassembled WGS sequence"/>
</dbReference>
<dbReference type="InterPro" id="IPR040911">
    <property type="entry name" value="Exostosin_GT47"/>
</dbReference>
<feature type="compositionally biased region" description="Gly residues" evidence="4">
    <location>
        <begin position="669"/>
        <end position="687"/>
    </location>
</feature>
<feature type="region of interest" description="Disordered" evidence="4">
    <location>
        <begin position="667"/>
        <end position="728"/>
    </location>
</feature>
<feature type="region of interest" description="Disordered" evidence="4">
    <location>
        <begin position="259"/>
        <end position="298"/>
    </location>
</feature>
<comment type="similarity">
    <text evidence="2">Belongs to the glycosyltransferase 47 family.</text>
</comment>
<comment type="caution">
    <text evidence="6">The sequence shown here is derived from an EMBL/GenBank/DDBJ whole genome shotgun (WGS) entry which is preliminary data.</text>
</comment>
<evidence type="ECO:0000313" key="7">
    <source>
        <dbReference type="Proteomes" id="UP000650467"/>
    </source>
</evidence>
<name>A0A835VUL4_CHLIN</name>
<organism evidence="6 7">
    <name type="scientific">Chlamydomonas incerta</name>
    <dbReference type="NCBI Taxonomy" id="51695"/>
    <lineage>
        <taxon>Eukaryota</taxon>
        <taxon>Viridiplantae</taxon>
        <taxon>Chlorophyta</taxon>
        <taxon>core chlorophytes</taxon>
        <taxon>Chlorophyceae</taxon>
        <taxon>CS clade</taxon>
        <taxon>Chlamydomonadales</taxon>
        <taxon>Chlamydomonadaceae</taxon>
        <taxon>Chlamydomonas</taxon>
    </lineage>
</organism>
<evidence type="ECO:0000256" key="4">
    <source>
        <dbReference type="SAM" id="MobiDB-lite"/>
    </source>
</evidence>
<dbReference type="GO" id="GO:0000139">
    <property type="term" value="C:Golgi membrane"/>
    <property type="evidence" value="ECO:0007669"/>
    <property type="project" value="UniProtKB-SubCell"/>
</dbReference>
<evidence type="ECO:0000313" key="6">
    <source>
        <dbReference type="EMBL" id="KAG2425771.1"/>
    </source>
</evidence>
<dbReference type="EMBL" id="JAEHOC010000052">
    <property type="protein sequence ID" value="KAG2425771.1"/>
    <property type="molecule type" value="Genomic_DNA"/>
</dbReference>
<dbReference type="Pfam" id="PF03016">
    <property type="entry name" value="Exostosin_GT47"/>
    <property type="match status" value="1"/>
</dbReference>
<dbReference type="PANTHER" id="PTHR11062:SF376">
    <property type="entry name" value="EXOSTOSIN FAMILY PROTEIN"/>
    <property type="match status" value="1"/>
</dbReference>
<evidence type="ECO:0000256" key="2">
    <source>
        <dbReference type="ARBA" id="ARBA00010271"/>
    </source>
</evidence>
<feature type="region of interest" description="Disordered" evidence="4">
    <location>
        <begin position="154"/>
        <end position="187"/>
    </location>
</feature>
<feature type="compositionally biased region" description="Basic residues" evidence="4">
    <location>
        <begin position="708"/>
        <end position="728"/>
    </location>
</feature>
<keyword evidence="7" id="KW-1185">Reference proteome</keyword>
<proteinExistence type="inferred from homology"/>
<protein>
    <recommendedName>
        <fullName evidence="5">Exostosin GT47 domain-containing protein</fullName>
    </recommendedName>
</protein>
<dbReference type="GO" id="GO:0016757">
    <property type="term" value="F:glycosyltransferase activity"/>
    <property type="evidence" value="ECO:0007669"/>
    <property type="project" value="InterPro"/>
</dbReference>
<accession>A0A835VUL4</accession>